<sequence>MALVEYRATGRRKESVAEVRLRPGSGRRRVNGNDLMDYFGRESLVMIIEQPFNLTETGDQFDLLAKVGGGGISGQAGALRLGIARALLRYDDSLRPVLKKSGFLMRDPRRKERMKYGLAKRRKRFQFSKR</sequence>
<dbReference type="GO" id="GO:0022627">
    <property type="term" value="C:cytosolic small ribosomal subunit"/>
    <property type="evidence" value="ECO:0007669"/>
    <property type="project" value="TreeGrafter"/>
</dbReference>
<dbReference type="PATRIC" id="fig|1703770.3.peg.242"/>
<dbReference type="InterPro" id="IPR000754">
    <property type="entry name" value="Ribosomal_uS9"/>
</dbReference>
<comment type="caution">
    <text evidence="7">The sequence shown here is derived from an EMBL/GenBank/DDBJ whole genome shotgun (WGS) entry which is preliminary data.</text>
</comment>
<evidence type="ECO:0000313" key="7">
    <source>
        <dbReference type="EMBL" id="KPJ54322.1"/>
    </source>
</evidence>
<dbReference type="PANTHER" id="PTHR21569:SF1">
    <property type="entry name" value="SMALL RIBOSOMAL SUBUNIT PROTEIN US9M"/>
    <property type="match status" value="1"/>
</dbReference>
<evidence type="ECO:0000256" key="6">
    <source>
        <dbReference type="RuleBase" id="RU003815"/>
    </source>
</evidence>
<dbReference type="InterPro" id="IPR014721">
    <property type="entry name" value="Ribsml_uS5_D2-typ_fold_subgr"/>
</dbReference>
<dbReference type="AlphaFoldDB" id="A0A0S7WVW6"/>
<proteinExistence type="inferred from homology"/>
<evidence type="ECO:0000256" key="3">
    <source>
        <dbReference type="ARBA" id="ARBA00023274"/>
    </source>
</evidence>
<organism evidence="7 8">
    <name type="scientific">candidate division TA06 bacterium DG_24</name>
    <dbReference type="NCBI Taxonomy" id="1703770"/>
    <lineage>
        <taxon>Bacteria</taxon>
        <taxon>Bacteria division TA06</taxon>
    </lineage>
</organism>
<dbReference type="InterPro" id="IPR020568">
    <property type="entry name" value="Ribosomal_Su5_D2-typ_SF"/>
</dbReference>
<dbReference type="PROSITE" id="PS00360">
    <property type="entry name" value="RIBOSOMAL_S9"/>
    <property type="match status" value="1"/>
</dbReference>
<dbReference type="Gene3D" id="3.30.230.10">
    <property type="match status" value="1"/>
</dbReference>
<evidence type="ECO:0000256" key="2">
    <source>
        <dbReference type="ARBA" id="ARBA00022980"/>
    </source>
</evidence>
<dbReference type="InterPro" id="IPR023035">
    <property type="entry name" value="Ribosomal_uS9_bac/plastid"/>
</dbReference>
<name>A0A0S7WVW6_UNCT6</name>
<dbReference type="FunFam" id="3.30.230.10:FF:000001">
    <property type="entry name" value="30S ribosomal protein S9"/>
    <property type="match status" value="1"/>
</dbReference>
<keyword evidence="3 5" id="KW-0687">Ribonucleoprotein</keyword>
<dbReference type="STRING" id="1703770.AMJ39_00850"/>
<dbReference type="SUPFAM" id="SSF54211">
    <property type="entry name" value="Ribosomal protein S5 domain 2-like"/>
    <property type="match status" value="1"/>
</dbReference>
<gene>
    <name evidence="5" type="primary">rpsI</name>
    <name evidence="7" type="ORF">AMJ39_00850</name>
</gene>
<accession>A0A0S7WVW6</accession>
<dbReference type="InterPro" id="IPR020574">
    <property type="entry name" value="Ribosomal_uS9_CS"/>
</dbReference>
<dbReference type="Pfam" id="PF00380">
    <property type="entry name" value="Ribosomal_S9"/>
    <property type="match status" value="1"/>
</dbReference>
<reference evidence="7 8" key="1">
    <citation type="journal article" date="2015" name="Microbiome">
        <title>Genomic resolution of linkages in carbon, nitrogen, and sulfur cycling among widespread estuary sediment bacteria.</title>
        <authorList>
            <person name="Baker B.J."/>
            <person name="Lazar C.S."/>
            <person name="Teske A.P."/>
            <person name="Dick G.J."/>
        </authorList>
    </citation>
    <scope>NUCLEOTIDE SEQUENCE [LARGE SCALE GENOMIC DNA]</scope>
    <source>
        <strain evidence="7">DG_24</strain>
    </source>
</reference>
<dbReference type="GO" id="GO:0003723">
    <property type="term" value="F:RNA binding"/>
    <property type="evidence" value="ECO:0007669"/>
    <property type="project" value="TreeGrafter"/>
</dbReference>
<dbReference type="GO" id="GO:0003735">
    <property type="term" value="F:structural constituent of ribosome"/>
    <property type="evidence" value="ECO:0007669"/>
    <property type="project" value="InterPro"/>
</dbReference>
<evidence type="ECO:0000256" key="4">
    <source>
        <dbReference type="ARBA" id="ARBA00035259"/>
    </source>
</evidence>
<dbReference type="HAMAP" id="MF_00532_B">
    <property type="entry name" value="Ribosomal_uS9_B"/>
    <property type="match status" value="1"/>
</dbReference>
<dbReference type="EMBL" id="LIZS01000004">
    <property type="protein sequence ID" value="KPJ54322.1"/>
    <property type="molecule type" value="Genomic_DNA"/>
</dbReference>
<dbReference type="Proteomes" id="UP000052008">
    <property type="component" value="Unassembled WGS sequence"/>
</dbReference>
<evidence type="ECO:0000256" key="1">
    <source>
        <dbReference type="ARBA" id="ARBA00005251"/>
    </source>
</evidence>
<evidence type="ECO:0000313" key="8">
    <source>
        <dbReference type="Proteomes" id="UP000052008"/>
    </source>
</evidence>
<protein>
    <recommendedName>
        <fullName evidence="4 5">Small ribosomal subunit protein uS9</fullName>
    </recommendedName>
</protein>
<dbReference type="GO" id="GO:0006412">
    <property type="term" value="P:translation"/>
    <property type="evidence" value="ECO:0007669"/>
    <property type="project" value="UniProtKB-UniRule"/>
</dbReference>
<evidence type="ECO:0000256" key="5">
    <source>
        <dbReference type="HAMAP-Rule" id="MF_00532"/>
    </source>
</evidence>
<comment type="similarity">
    <text evidence="1 5 6">Belongs to the universal ribosomal protein uS9 family.</text>
</comment>
<keyword evidence="2 5" id="KW-0689">Ribosomal protein</keyword>
<dbReference type="NCBIfam" id="NF001099">
    <property type="entry name" value="PRK00132.1"/>
    <property type="match status" value="1"/>
</dbReference>
<dbReference type="PANTHER" id="PTHR21569">
    <property type="entry name" value="RIBOSOMAL PROTEIN S9"/>
    <property type="match status" value="1"/>
</dbReference>